<proteinExistence type="inferred from homology"/>
<evidence type="ECO:0000256" key="2">
    <source>
        <dbReference type="HAMAP-Rule" id="MF_00518"/>
    </source>
</evidence>
<dbReference type="GO" id="GO:0106026">
    <property type="term" value="F:Gly-tRNA(Ala) deacylase activity"/>
    <property type="evidence" value="ECO:0007669"/>
    <property type="project" value="UniProtKB-UniRule"/>
</dbReference>
<dbReference type="EC" id="3.1.1.-" evidence="2"/>
<keyword evidence="2" id="KW-0820">tRNA-binding</keyword>
<keyword evidence="2 3" id="KW-0378">Hydrolase</keyword>
<evidence type="ECO:0000313" key="3">
    <source>
        <dbReference type="EMBL" id="MBC8581447.1"/>
    </source>
</evidence>
<dbReference type="EMBL" id="JACRSY010000052">
    <property type="protein sequence ID" value="MBC8581447.1"/>
    <property type="molecule type" value="Genomic_DNA"/>
</dbReference>
<accession>A0A926ENQ8</accession>
<dbReference type="PANTHER" id="PTHR10472:SF5">
    <property type="entry name" value="D-AMINOACYL-TRNA DEACYLASE 1"/>
    <property type="match status" value="1"/>
</dbReference>
<dbReference type="EC" id="3.1.1.96" evidence="2"/>
<comment type="caution">
    <text evidence="3">The sequence shown here is derived from an EMBL/GenBank/DDBJ whole genome shotgun (WGS) entry which is preliminary data.</text>
</comment>
<dbReference type="Gene3D" id="3.50.80.10">
    <property type="entry name" value="D-tyrosyl-tRNA(Tyr) deacylase"/>
    <property type="match status" value="1"/>
</dbReference>
<dbReference type="InterPro" id="IPR003732">
    <property type="entry name" value="Daa-tRNA_deacyls_DTD"/>
</dbReference>
<dbReference type="PANTHER" id="PTHR10472">
    <property type="entry name" value="D-TYROSYL-TRNA TYR DEACYLASE"/>
    <property type="match status" value="1"/>
</dbReference>
<keyword evidence="4" id="KW-1185">Reference proteome</keyword>
<comment type="similarity">
    <text evidence="1 2">Belongs to the DTD family.</text>
</comment>
<dbReference type="RefSeq" id="WP_177668842.1">
    <property type="nucleotide sequence ID" value="NZ_JACRSY010000052.1"/>
</dbReference>
<sequence>MRAVVQRVLEASVTIEGEVVGQINKGLMVLVGIKADDTEVDMDYILNKISGLRIFEDEQGKMNLSVQDVEGKLLIVPNFTLYGNAIKGMRPSFTASGSVEEARKKYECFMSKLEEKGVPFEAGQFQADMKVALINDGPVTILLDSSKTF</sequence>
<comment type="function">
    <text evidence="2">An aminoacyl-tRNA editing enzyme that deacylates mischarged D-aminoacyl-tRNAs. Also deacylates mischarged glycyl-tRNA(Ala), protecting cells against glycine mischarging by AlaRS. Acts via tRNA-based rather than protein-based catalysis; rejects L-amino acids rather than detecting D-amino acids in the active site. By recycling D-aminoacyl-tRNA to D-amino acids and free tRNA molecules, this enzyme counteracts the toxicity associated with the formation of D-aminoacyl-tRNA entities in vivo and helps enforce protein L-homochirality.</text>
</comment>
<dbReference type="Pfam" id="PF02580">
    <property type="entry name" value="Tyr_Deacylase"/>
    <property type="match status" value="1"/>
</dbReference>
<dbReference type="HAMAP" id="MF_00518">
    <property type="entry name" value="Deacylase_Dtd"/>
    <property type="match status" value="1"/>
</dbReference>
<dbReference type="Proteomes" id="UP000655830">
    <property type="component" value="Unassembled WGS sequence"/>
</dbReference>
<dbReference type="AlphaFoldDB" id="A0A926ENQ8"/>
<comment type="catalytic activity">
    <reaction evidence="2">
        <text>glycyl-tRNA(Ala) + H2O = tRNA(Ala) + glycine + H(+)</text>
        <dbReference type="Rhea" id="RHEA:53744"/>
        <dbReference type="Rhea" id="RHEA-COMP:9657"/>
        <dbReference type="Rhea" id="RHEA-COMP:13640"/>
        <dbReference type="ChEBI" id="CHEBI:15377"/>
        <dbReference type="ChEBI" id="CHEBI:15378"/>
        <dbReference type="ChEBI" id="CHEBI:57305"/>
        <dbReference type="ChEBI" id="CHEBI:78442"/>
        <dbReference type="ChEBI" id="CHEBI:78522"/>
    </reaction>
</comment>
<gene>
    <name evidence="2" type="primary">dtd</name>
    <name evidence="3" type="ORF">H8718_18310</name>
</gene>
<dbReference type="GO" id="GO:0043908">
    <property type="term" value="F:Ser(Gly)-tRNA(Ala) hydrolase activity"/>
    <property type="evidence" value="ECO:0007669"/>
    <property type="project" value="UniProtKB-UniRule"/>
</dbReference>
<dbReference type="SUPFAM" id="SSF69500">
    <property type="entry name" value="DTD-like"/>
    <property type="match status" value="1"/>
</dbReference>
<feature type="short sequence motif" description="Gly-cisPro motif, important for rejection of L-amino acids" evidence="2">
    <location>
        <begin position="137"/>
        <end position="138"/>
    </location>
</feature>
<comment type="subunit">
    <text evidence="2">Homodimer.</text>
</comment>
<dbReference type="GO" id="GO:0019478">
    <property type="term" value="P:D-amino acid catabolic process"/>
    <property type="evidence" value="ECO:0007669"/>
    <property type="project" value="UniProtKB-UniRule"/>
</dbReference>
<dbReference type="InterPro" id="IPR023509">
    <property type="entry name" value="DTD-like_sf"/>
</dbReference>
<keyword evidence="2" id="KW-0694">RNA-binding</keyword>
<comment type="subcellular location">
    <subcellularLocation>
        <location evidence="2">Cytoplasm</location>
    </subcellularLocation>
</comment>
<dbReference type="GO" id="GO:0000049">
    <property type="term" value="F:tRNA binding"/>
    <property type="evidence" value="ECO:0007669"/>
    <property type="project" value="UniProtKB-UniRule"/>
</dbReference>
<comment type="catalytic activity">
    <reaction evidence="2">
        <text>a D-aminoacyl-tRNA + H2O = a tRNA + a D-alpha-amino acid + H(+)</text>
        <dbReference type="Rhea" id="RHEA:13953"/>
        <dbReference type="Rhea" id="RHEA-COMP:10123"/>
        <dbReference type="Rhea" id="RHEA-COMP:10124"/>
        <dbReference type="ChEBI" id="CHEBI:15377"/>
        <dbReference type="ChEBI" id="CHEBI:15378"/>
        <dbReference type="ChEBI" id="CHEBI:59871"/>
        <dbReference type="ChEBI" id="CHEBI:78442"/>
        <dbReference type="ChEBI" id="CHEBI:79333"/>
        <dbReference type="EC" id="3.1.1.96"/>
    </reaction>
</comment>
<comment type="domain">
    <text evidence="2">A Gly-cisPro motif from one monomer fits into the active site of the other monomer to allow specific chiral rejection of L-amino acids.</text>
</comment>
<name>A0A926ENQ8_9FIRM</name>
<reference evidence="3" key="1">
    <citation type="submission" date="2020-08" db="EMBL/GenBank/DDBJ databases">
        <title>Genome public.</title>
        <authorList>
            <person name="Liu C."/>
            <person name="Sun Q."/>
        </authorList>
    </citation>
    <scope>NUCLEOTIDE SEQUENCE</scope>
    <source>
        <strain evidence="3">NSJ-12</strain>
    </source>
</reference>
<dbReference type="GO" id="GO:0051500">
    <property type="term" value="F:D-tyrosyl-tRNA(Tyr) deacylase activity"/>
    <property type="evidence" value="ECO:0007669"/>
    <property type="project" value="TreeGrafter"/>
</dbReference>
<keyword evidence="2" id="KW-0963">Cytoplasm</keyword>
<evidence type="ECO:0000256" key="1">
    <source>
        <dbReference type="ARBA" id="ARBA00009673"/>
    </source>
</evidence>
<dbReference type="NCBIfam" id="TIGR00256">
    <property type="entry name" value="D-aminoacyl-tRNA deacylase"/>
    <property type="match status" value="1"/>
</dbReference>
<dbReference type="FunFam" id="3.50.80.10:FF:000001">
    <property type="entry name" value="D-aminoacyl-tRNA deacylase"/>
    <property type="match status" value="1"/>
</dbReference>
<dbReference type="GO" id="GO:0005737">
    <property type="term" value="C:cytoplasm"/>
    <property type="evidence" value="ECO:0007669"/>
    <property type="project" value="UniProtKB-SubCell"/>
</dbReference>
<evidence type="ECO:0000313" key="4">
    <source>
        <dbReference type="Proteomes" id="UP000655830"/>
    </source>
</evidence>
<organism evidence="3 4">
    <name type="scientific">Zhenhengia yiwuensis</name>
    <dbReference type="NCBI Taxonomy" id="2763666"/>
    <lineage>
        <taxon>Bacteria</taxon>
        <taxon>Bacillati</taxon>
        <taxon>Bacillota</taxon>
        <taxon>Clostridia</taxon>
        <taxon>Lachnospirales</taxon>
        <taxon>Lachnospiraceae</taxon>
        <taxon>Zhenhengia</taxon>
    </lineage>
</organism>
<protein>
    <recommendedName>
        <fullName evidence="2">D-aminoacyl-tRNA deacylase</fullName>
        <shortName evidence="2">DTD</shortName>
        <ecNumber evidence="2">3.1.1.96</ecNumber>
    </recommendedName>
    <alternativeName>
        <fullName evidence="2">Gly-tRNA(Ala) deacylase</fullName>
        <ecNumber evidence="2">3.1.1.-</ecNumber>
    </alternativeName>
</protein>